<name>A0ABS7R3V0_9ACTN</name>
<dbReference type="InterPro" id="IPR002938">
    <property type="entry name" value="FAD-bd"/>
</dbReference>
<sequence length="530" mass="57016">MPSVLVVGGGLVGLSASLCLHHHGIDHVLVERAAEPSPLPRSRGLHTRSVEIFRQLGVEDRVQAAGATALRMGRFGGARTGRTLGDSAPLEMGLGRPDRGGGPLGQSASPSHFCFCPQVVLEPVLRDIARERGADLRFGTELTAFAQHADHVGATLTDRASGRTETLRADYLIAADGAASGVRTALGIASTRQPPTHHYLNLFFRADLTELVRDATFSQCEIRNERVAGLFAAKNNTDEWTFHLEYDPAAETPADYPDARCLDLIRAAIGPFADGLGIELLARGAWDTGTAVADEYRRGRIFLAGDAAHRHAPWGGFGANTGIADAHNLAWKLAAVLEGRSREELLDTYRPERRPRAVLAVEQARLRTEFLTRYGVPTKDNADVLARHLDTDAVMTRYRHTPDGREQLPVEALTGQSGTRFPHVPLQAADGRTLSTLDLFGRGWTLLTGSTAWDRAAKDLPLAVRRVGGPADADAPLRDPEGAWAALVGLPEDGALLVRPDGFVAARSDDGPLSPATLGRVLREVSYARA</sequence>
<dbReference type="Gene3D" id="3.50.50.60">
    <property type="entry name" value="FAD/NAD(P)-binding domain"/>
    <property type="match status" value="1"/>
</dbReference>
<keyword evidence="2" id="KW-0285">Flavoprotein</keyword>
<dbReference type="PANTHER" id="PTHR43004">
    <property type="entry name" value="TRK SYSTEM POTASSIUM UPTAKE PROTEIN"/>
    <property type="match status" value="1"/>
</dbReference>
<evidence type="ECO:0000256" key="3">
    <source>
        <dbReference type="ARBA" id="ARBA00022827"/>
    </source>
</evidence>
<dbReference type="SUPFAM" id="SSF51905">
    <property type="entry name" value="FAD/NAD(P)-binding domain"/>
    <property type="match status" value="1"/>
</dbReference>
<comment type="caution">
    <text evidence="5">The sequence shown here is derived from an EMBL/GenBank/DDBJ whole genome shotgun (WGS) entry which is preliminary data.</text>
</comment>
<evidence type="ECO:0000313" key="6">
    <source>
        <dbReference type="Proteomes" id="UP001198565"/>
    </source>
</evidence>
<dbReference type="InterPro" id="IPR036188">
    <property type="entry name" value="FAD/NAD-bd_sf"/>
</dbReference>
<keyword evidence="5" id="KW-0503">Monooxygenase</keyword>
<dbReference type="GO" id="GO:0004497">
    <property type="term" value="F:monooxygenase activity"/>
    <property type="evidence" value="ECO:0007669"/>
    <property type="project" value="UniProtKB-KW"/>
</dbReference>
<dbReference type="Pfam" id="PF01494">
    <property type="entry name" value="FAD_binding_3"/>
    <property type="match status" value="1"/>
</dbReference>
<dbReference type="PANTHER" id="PTHR43004:SF19">
    <property type="entry name" value="BINDING MONOOXYGENASE, PUTATIVE (JCVI)-RELATED"/>
    <property type="match status" value="1"/>
</dbReference>
<organism evidence="5 6">
    <name type="scientific">Streptantibioticus parmotrematis</name>
    <dbReference type="NCBI Taxonomy" id="2873249"/>
    <lineage>
        <taxon>Bacteria</taxon>
        <taxon>Bacillati</taxon>
        <taxon>Actinomycetota</taxon>
        <taxon>Actinomycetes</taxon>
        <taxon>Kitasatosporales</taxon>
        <taxon>Streptomycetaceae</taxon>
        <taxon>Streptantibioticus</taxon>
    </lineage>
</organism>
<accession>A0ABS7R3V0</accession>
<keyword evidence="5" id="KW-0560">Oxidoreductase</keyword>
<reference evidence="5 6" key="1">
    <citation type="submission" date="2021-08" db="EMBL/GenBank/DDBJ databases">
        <title>Streptomyces sp. PTM05 isolated from lichen.</title>
        <authorList>
            <person name="Somphong A."/>
            <person name="Phongsopitanun W."/>
            <person name="Tanasupawat S."/>
        </authorList>
    </citation>
    <scope>NUCLEOTIDE SEQUENCE [LARGE SCALE GENOMIC DNA]</scope>
    <source>
        <strain evidence="5 6">Ptm05</strain>
    </source>
</reference>
<evidence type="ECO:0000259" key="4">
    <source>
        <dbReference type="Pfam" id="PF01494"/>
    </source>
</evidence>
<keyword evidence="6" id="KW-1185">Reference proteome</keyword>
<comment type="cofactor">
    <cofactor evidence="1">
        <name>FAD</name>
        <dbReference type="ChEBI" id="CHEBI:57692"/>
    </cofactor>
</comment>
<protein>
    <submittedName>
        <fullName evidence="5">FAD-dependent monooxygenase</fullName>
    </submittedName>
</protein>
<dbReference type="RefSeq" id="WP_222981428.1">
    <property type="nucleotide sequence ID" value="NZ_JAINVZ010000028.1"/>
</dbReference>
<gene>
    <name evidence="5" type="ORF">K7472_28315</name>
</gene>
<evidence type="ECO:0000313" key="5">
    <source>
        <dbReference type="EMBL" id="MBY8888719.1"/>
    </source>
</evidence>
<dbReference type="PRINTS" id="PR00420">
    <property type="entry name" value="RNGMNOXGNASE"/>
</dbReference>
<dbReference type="Gene3D" id="3.40.30.120">
    <property type="match status" value="1"/>
</dbReference>
<dbReference type="Gene3D" id="3.30.9.10">
    <property type="entry name" value="D-Amino Acid Oxidase, subunit A, domain 2"/>
    <property type="match status" value="1"/>
</dbReference>
<dbReference type="InterPro" id="IPR050641">
    <property type="entry name" value="RIFMO-like"/>
</dbReference>
<evidence type="ECO:0000256" key="2">
    <source>
        <dbReference type="ARBA" id="ARBA00022630"/>
    </source>
</evidence>
<dbReference type="EMBL" id="JAINVZ010000028">
    <property type="protein sequence ID" value="MBY8888719.1"/>
    <property type="molecule type" value="Genomic_DNA"/>
</dbReference>
<dbReference type="Pfam" id="PF21274">
    <property type="entry name" value="Rng_hyd_C"/>
    <property type="match status" value="1"/>
</dbReference>
<proteinExistence type="predicted"/>
<evidence type="ECO:0000256" key="1">
    <source>
        <dbReference type="ARBA" id="ARBA00001974"/>
    </source>
</evidence>
<dbReference type="Proteomes" id="UP001198565">
    <property type="component" value="Unassembled WGS sequence"/>
</dbReference>
<keyword evidence="3" id="KW-0274">FAD</keyword>
<feature type="domain" description="FAD-binding" evidence="4">
    <location>
        <begin position="3"/>
        <end position="363"/>
    </location>
</feature>